<feature type="transmembrane region" description="Helical" evidence="1">
    <location>
        <begin position="124"/>
        <end position="146"/>
    </location>
</feature>
<proteinExistence type="predicted"/>
<protein>
    <submittedName>
        <fullName evidence="2">Uncharacterized protein</fullName>
    </submittedName>
</protein>
<evidence type="ECO:0000313" key="3">
    <source>
        <dbReference type="Proteomes" id="UP000293846"/>
    </source>
</evidence>
<dbReference type="AlphaFoldDB" id="A0A4R1AMD5"/>
<reference evidence="2 3" key="1">
    <citation type="submission" date="2019-03" db="EMBL/GenBank/DDBJ databases">
        <authorList>
            <person name="Jensen L."/>
            <person name="Storgaard J."/>
            <person name="Sulaj E."/>
            <person name="Schramm A."/>
            <person name="Marshall I.P.G."/>
        </authorList>
    </citation>
    <scope>NUCLEOTIDE SEQUENCE [LARGE SCALE GENOMIC DNA]</scope>
    <source>
        <strain evidence="2 3">2017H2G3</strain>
    </source>
</reference>
<sequence length="147" mass="17518">MTIVFFIYYVILFIKGNPYHRMRILFGEEEIRKQKLGIDSYKPDETLVVKSLLLLLFLVPFSITSIIYLCVGVQIDPYKYPTLVLLVIYIISFLWGVINGRKKVDLSSEEKILKYRKKLEKKRTLNGTFFQILWIAYFSYMAYFLIF</sequence>
<evidence type="ECO:0000256" key="1">
    <source>
        <dbReference type="SAM" id="Phobius"/>
    </source>
</evidence>
<name>A0A4R1AMD5_9BACI</name>
<dbReference type="OrthoDB" id="9880770at2"/>
<keyword evidence="1" id="KW-0472">Membrane</keyword>
<feature type="transmembrane region" description="Helical" evidence="1">
    <location>
        <begin position="47"/>
        <end position="68"/>
    </location>
</feature>
<accession>A0A4R1AMD5</accession>
<feature type="transmembrane region" description="Helical" evidence="1">
    <location>
        <begin position="80"/>
        <end position="98"/>
    </location>
</feature>
<evidence type="ECO:0000313" key="2">
    <source>
        <dbReference type="EMBL" id="TCJ00423.1"/>
    </source>
</evidence>
<organism evidence="2 3">
    <name type="scientific">Cytobacillus praedii</name>
    <dbReference type="NCBI Taxonomy" id="1742358"/>
    <lineage>
        <taxon>Bacteria</taxon>
        <taxon>Bacillati</taxon>
        <taxon>Bacillota</taxon>
        <taxon>Bacilli</taxon>
        <taxon>Bacillales</taxon>
        <taxon>Bacillaceae</taxon>
        <taxon>Cytobacillus</taxon>
    </lineage>
</organism>
<dbReference type="Proteomes" id="UP000293846">
    <property type="component" value="Unassembled WGS sequence"/>
</dbReference>
<dbReference type="EMBL" id="SJTH01000121">
    <property type="protein sequence ID" value="TCJ00423.1"/>
    <property type="molecule type" value="Genomic_DNA"/>
</dbReference>
<keyword evidence="3" id="KW-1185">Reference proteome</keyword>
<gene>
    <name evidence="2" type="ORF">E0Y62_26885</name>
</gene>
<keyword evidence="1" id="KW-0812">Transmembrane</keyword>
<keyword evidence="1" id="KW-1133">Transmembrane helix</keyword>
<comment type="caution">
    <text evidence="2">The sequence shown here is derived from an EMBL/GenBank/DDBJ whole genome shotgun (WGS) entry which is preliminary data.</text>
</comment>